<proteinExistence type="predicted"/>
<evidence type="ECO:0000259" key="3">
    <source>
        <dbReference type="PROSITE" id="PS51352"/>
    </source>
</evidence>
<dbReference type="AlphaFoldDB" id="A0A9X3HNT7"/>
<dbReference type="InterPro" id="IPR036249">
    <property type="entry name" value="Thioredoxin-like_sf"/>
</dbReference>
<evidence type="ECO:0000256" key="2">
    <source>
        <dbReference type="SAM" id="SignalP"/>
    </source>
</evidence>
<keyword evidence="2" id="KW-0732">Signal</keyword>
<comment type="caution">
    <text evidence="4">The sequence shown here is derived from an EMBL/GenBank/DDBJ whole genome shotgun (WGS) entry which is preliminary data.</text>
</comment>
<accession>A0A9X3HNT7</accession>
<dbReference type="RefSeq" id="WP_265686185.1">
    <property type="nucleotide sequence ID" value="NZ_JAKRRX010000003.1"/>
</dbReference>
<dbReference type="PANTHER" id="PTHR35272">
    <property type="entry name" value="THIOL:DISULFIDE INTERCHANGE PROTEIN DSBC-RELATED"/>
    <property type="match status" value="1"/>
</dbReference>
<keyword evidence="5" id="KW-1185">Reference proteome</keyword>
<dbReference type="InterPro" id="IPR017937">
    <property type="entry name" value="Thioredoxin_CS"/>
</dbReference>
<protein>
    <submittedName>
        <fullName evidence="4">DsbA family protein</fullName>
    </submittedName>
</protein>
<dbReference type="SUPFAM" id="SSF52833">
    <property type="entry name" value="Thioredoxin-like"/>
    <property type="match status" value="1"/>
</dbReference>
<dbReference type="Pfam" id="PF13462">
    <property type="entry name" value="Thioredoxin_4"/>
    <property type="match status" value="1"/>
</dbReference>
<dbReference type="Gene3D" id="3.40.30.10">
    <property type="entry name" value="Glutaredoxin"/>
    <property type="match status" value="1"/>
</dbReference>
<organism evidence="4 5">
    <name type="scientific">Vibrio paucivorans</name>
    <dbReference type="NCBI Taxonomy" id="2829489"/>
    <lineage>
        <taxon>Bacteria</taxon>
        <taxon>Pseudomonadati</taxon>
        <taxon>Pseudomonadota</taxon>
        <taxon>Gammaproteobacteria</taxon>
        <taxon>Vibrionales</taxon>
        <taxon>Vibrionaceae</taxon>
        <taxon>Vibrio</taxon>
    </lineage>
</organism>
<feature type="domain" description="Thioredoxin" evidence="3">
    <location>
        <begin position="43"/>
        <end position="241"/>
    </location>
</feature>
<sequence length="244" mass="27290">MKKSFIALATTSALLFSSVSLAELTKEQQQQLADINKLLESNPEVIANLHQSLAKYVDGQALLEKAKAENHDWLYNTKDHSITGNPDGKTVLINFTDYNCPYCKKLEAGIEQLVKEYDDVKVINIIVPLQQQQVKGLDTNSAVYSLKVWQEAPESFQEVHNLLVAKNGRHTKDSLEKIAKKTNTEKLLVEDSEIQKTVMKNYRAFNELGLGGTPAIFIGDQIIPGFIPYTQLKELVAKEIESNG</sequence>
<dbReference type="InterPro" id="IPR051470">
    <property type="entry name" value="Thiol:disulfide_interchange"/>
</dbReference>
<gene>
    <name evidence="4" type="ORF">MD483_00990</name>
</gene>
<evidence type="ECO:0000256" key="1">
    <source>
        <dbReference type="ARBA" id="ARBA00023284"/>
    </source>
</evidence>
<reference evidence="4" key="1">
    <citation type="submission" date="2022-02" db="EMBL/GenBank/DDBJ databases">
        <title>Vibrio sp. nov., a new bacterium isolated from Bohai sea, China.</title>
        <authorList>
            <person name="Yuan Y."/>
        </authorList>
    </citation>
    <scope>NUCLEOTIDE SEQUENCE</scope>
    <source>
        <strain evidence="4">DBSS07</strain>
    </source>
</reference>
<dbReference type="EMBL" id="JAKRRX010000003">
    <property type="protein sequence ID" value="MCW8332410.1"/>
    <property type="molecule type" value="Genomic_DNA"/>
</dbReference>
<dbReference type="PROSITE" id="PS00194">
    <property type="entry name" value="THIOREDOXIN_1"/>
    <property type="match status" value="1"/>
</dbReference>
<dbReference type="GO" id="GO:0015036">
    <property type="term" value="F:disulfide oxidoreductase activity"/>
    <property type="evidence" value="ECO:0007669"/>
    <property type="project" value="UniProtKB-ARBA"/>
</dbReference>
<evidence type="ECO:0000313" key="5">
    <source>
        <dbReference type="Proteomes" id="UP001155586"/>
    </source>
</evidence>
<dbReference type="InterPro" id="IPR013766">
    <property type="entry name" value="Thioredoxin_domain"/>
</dbReference>
<feature type="chain" id="PRO_5040942779" evidence="2">
    <location>
        <begin position="23"/>
        <end position="244"/>
    </location>
</feature>
<keyword evidence="1" id="KW-0676">Redox-active center</keyword>
<dbReference type="PANTHER" id="PTHR35272:SF3">
    <property type="entry name" value="THIOL:DISULFIDE INTERCHANGE PROTEIN DSBC"/>
    <property type="match status" value="1"/>
</dbReference>
<feature type="signal peptide" evidence="2">
    <location>
        <begin position="1"/>
        <end position="22"/>
    </location>
</feature>
<dbReference type="PROSITE" id="PS51352">
    <property type="entry name" value="THIOREDOXIN_2"/>
    <property type="match status" value="1"/>
</dbReference>
<name>A0A9X3HNT7_9VIBR</name>
<evidence type="ECO:0000313" key="4">
    <source>
        <dbReference type="EMBL" id="MCW8332410.1"/>
    </source>
</evidence>
<dbReference type="Proteomes" id="UP001155586">
    <property type="component" value="Unassembled WGS sequence"/>
</dbReference>
<dbReference type="InterPro" id="IPR012336">
    <property type="entry name" value="Thioredoxin-like_fold"/>
</dbReference>
<dbReference type="CDD" id="cd03023">
    <property type="entry name" value="DsbA_Com1_like"/>
    <property type="match status" value="1"/>
</dbReference>